<keyword evidence="5" id="KW-0132">Cell division</keyword>
<keyword evidence="2" id="KW-0539">Nucleus</keyword>
<dbReference type="InterPro" id="IPR047242">
    <property type="entry name" value="CDC5L/Cef1"/>
</dbReference>
<dbReference type="GO" id="GO:0000398">
    <property type="term" value="P:mRNA splicing, via spliceosome"/>
    <property type="evidence" value="ECO:0007669"/>
    <property type="project" value="InterPro"/>
</dbReference>
<keyword evidence="1" id="KW-0238">DNA-binding</keyword>
<organism evidence="5 6">
    <name type="scientific">Acorus calamus</name>
    <name type="common">Sweet flag</name>
    <dbReference type="NCBI Taxonomy" id="4465"/>
    <lineage>
        <taxon>Eukaryota</taxon>
        <taxon>Viridiplantae</taxon>
        <taxon>Streptophyta</taxon>
        <taxon>Embryophyta</taxon>
        <taxon>Tracheophyta</taxon>
        <taxon>Spermatophyta</taxon>
        <taxon>Magnoliopsida</taxon>
        <taxon>Liliopsida</taxon>
        <taxon>Acoraceae</taxon>
        <taxon>Acorus</taxon>
    </lineage>
</organism>
<evidence type="ECO:0000256" key="3">
    <source>
        <dbReference type="SAM" id="MobiDB-lite"/>
    </source>
</evidence>
<feature type="compositionally biased region" description="Polar residues" evidence="3">
    <location>
        <begin position="48"/>
        <end position="61"/>
    </location>
</feature>
<dbReference type="AlphaFoldDB" id="A0AAV9CQ41"/>
<dbReference type="Proteomes" id="UP001180020">
    <property type="component" value="Unassembled WGS sequence"/>
</dbReference>
<evidence type="ECO:0000256" key="1">
    <source>
        <dbReference type="ARBA" id="ARBA00023125"/>
    </source>
</evidence>
<dbReference type="PANTHER" id="PTHR45885">
    <property type="entry name" value="CELL DIVISION CYCLE 5-LIKE PROTEIN"/>
    <property type="match status" value="1"/>
</dbReference>
<gene>
    <name evidence="5" type="primary">CDC5</name>
    <name evidence="5" type="ORF">QJS10_CPB18g02052</name>
</gene>
<dbReference type="EMBL" id="JAUJYO010000018">
    <property type="protein sequence ID" value="KAK1290980.1"/>
    <property type="molecule type" value="Genomic_DNA"/>
</dbReference>
<protein>
    <submittedName>
        <fullName evidence="5">Cell division cycle 5-like protein</fullName>
    </submittedName>
</protein>
<reference evidence="5" key="1">
    <citation type="journal article" date="2023" name="Nat. Commun.">
        <title>Diploid and tetraploid genomes of Acorus and the evolution of monocots.</title>
        <authorList>
            <person name="Ma L."/>
            <person name="Liu K.W."/>
            <person name="Li Z."/>
            <person name="Hsiao Y.Y."/>
            <person name="Qi Y."/>
            <person name="Fu T."/>
            <person name="Tang G.D."/>
            <person name="Zhang D."/>
            <person name="Sun W.H."/>
            <person name="Liu D.K."/>
            <person name="Li Y."/>
            <person name="Chen G.Z."/>
            <person name="Liu X.D."/>
            <person name="Liao X.Y."/>
            <person name="Jiang Y.T."/>
            <person name="Yu X."/>
            <person name="Hao Y."/>
            <person name="Huang J."/>
            <person name="Zhao X.W."/>
            <person name="Ke S."/>
            <person name="Chen Y.Y."/>
            <person name="Wu W.L."/>
            <person name="Hsu J.L."/>
            <person name="Lin Y.F."/>
            <person name="Huang M.D."/>
            <person name="Li C.Y."/>
            <person name="Huang L."/>
            <person name="Wang Z.W."/>
            <person name="Zhao X."/>
            <person name="Zhong W.Y."/>
            <person name="Peng D.H."/>
            <person name="Ahmad S."/>
            <person name="Lan S."/>
            <person name="Zhang J.S."/>
            <person name="Tsai W.C."/>
            <person name="Van de Peer Y."/>
            <person name="Liu Z.J."/>
        </authorList>
    </citation>
    <scope>NUCLEOTIDE SEQUENCE</scope>
    <source>
        <strain evidence="5">CP</strain>
    </source>
</reference>
<reference evidence="5" key="2">
    <citation type="submission" date="2023-06" db="EMBL/GenBank/DDBJ databases">
        <authorList>
            <person name="Ma L."/>
            <person name="Liu K.-W."/>
            <person name="Li Z."/>
            <person name="Hsiao Y.-Y."/>
            <person name="Qi Y."/>
            <person name="Fu T."/>
            <person name="Tang G."/>
            <person name="Zhang D."/>
            <person name="Sun W.-H."/>
            <person name="Liu D.-K."/>
            <person name="Li Y."/>
            <person name="Chen G.-Z."/>
            <person name="Liu X.-D."/>
            <person name="Liao X.-Y."/>
            <person name="Jiang Y.-T."/>
            <person name="Yu X."/>
            <person name="Hao Y."/>
            <person name="Huang J."/>
            <person name="Zhao X.-W."/>
            <person name="Ke S."/>
            <person name="Chen Y.-Y."/>
            <person name="Wu W.-L."/>
            <person name="Hsu J.-L."/>
            <person name="Lin Y.-F."/>
            <person name="Huang M.-D."/>
            <person name="Li C.-Y."/>
            <person name="Huang L."/>
            <person name="Wang Z.-W."/>
            <person name="Zhao X."/>
            <person name="Zhong W.-Y."/>
            <person name="Peng D.-H."/>
            <person name="Ahmad S."/>
            <person name="Lan S."/>
            <person name="Zhang J.-S."/>
            <person name="Tsai W.-C."/>
            <person name="Van De Peer Y."/>
            <person name="Liu Z.-J."/>
        </authorList>
    </citation>
    <scope>NUCLEOTIDE SEQUENCE</scope>
    <source>
        <strain evidence="5">CP</strain>
        <tissue evidence="5">Leaves</tissue>
    </source>
</reference>
<dbReference type="GO" id="GO:0003677">
    <property type="term" value="F:DNA binding"/>
    <property type="evidence" value="ECO:0007669"/>
    <property type="project" value="UniProtKB-KW"/>
</dbReference>
<keyword evidence="5" id="KW-0131">Cell cycle</keyword>
<evidence type="ECO:0000313" key="6">
    <source>
        <dbReference type="Proteomes" id="UP001180020"/>
    </source>
</evidence>
<dbReference type="GO" id="GO:0051301">
    <property type="term" value="P:cell division"/>
    <property type="evidence" value="ECO:0007669"/>
    <property type="project" value="UniProtKB-KW"/>
</dbReference>
<feature type="domain" description="Pre-mRNA splicing factor component Cdc5p/Cef1 C-terminal" evidence="4">
    <location>
        <begin position="1"/>
        <end position="73"/>
    </location>
</feature>
<dbReference type="PANTHER" id="PTHR45885:SF1">
    <property type="entry name" value="CELL DIVISION CYCLE 5-LIKE PROTEIN"/>
    <property type="match status" value="1"/>
</dbReference>
<evidence type="ECO:0000313" key="5">
    <source>
        <dbReference type="EMBL" id="KAK1290980.1"/>
    </source>
</evidence>
<comment type="caution">
    <text evidence="5">The sequence shown here is derived from an EMBL/GenBank/DDBJ whole genome shotgun (WGS) entry which is preliminary data.</text>
</comment>
<dbReference type="Pfam" id="PF11831">
    <property type="entry name" value="Myb_Cef"/>
    <property type="match status" value="1"/>
</dbReference>
<keyword evidence="6" id="KW-1185">Reference proteome</keyword>
<sequence>MEEDMSDRIARAKAEEARRQEALLGKRSKVLQMDLPRPPAASLDPIRNSLTKGTEDQSSFVPPTLIEQDDEMIWSFVYFGLHDGADSLITEEVQFLRVAMGHENESLNDFVKARDACQEDLMYFPGHHTYGLASVAGNNEKLAALQNEFDIVKKLDEEAKKAT</sequence>
<evidence type="ECO:0000256" key="2">
    <source>
        <dbReference type="ARBA" id="ARBA00023242"/>
    </source>
</evidence>
<dbReference type="GO" id="GO:0000974">
    <property type="term" value="C:Prp19 complex"/>
    <property type="evidence" value="ECO:0007669"/>
    <property type="project" value="InterPro"/>
</dbReference>
<proteinExistence type="predicted"/>
<accession>A0AAV9CQ41</accession>
<dbReference type="InterPro" id="IPR021786">
    <property type="entry name" value="Cdc5p/Cef1_C"/>
</dbReference>
<dbReference type="GO" id="GO:0005681">
    <property type="term" value="C:spliceosomal complex"/>
    <property type="evidence" value="ECO:0007669"/>
    <property type="project" value="TreeGrafter"/>
</dbReference>
<evidence type="ECO:0000259" key="4">
    <source>
        <dbReference type="Pfam" id="PF11831"/>
    </source>
</evidence>
<name>A0AAV9CQ41_ACOCL</name>
<feature type="region of interest" description="Disordered" evidence="3">
    <location>
        <begin position="34"/>
        <end position="61"/>
    </location>
</feature>